<sequence>MIENTRLRRKKQRKKRVFRVFALLMAFIIVGTVSFFAYEIFYSTQKASKKIYHQLEADNKAPDVQVTKDPFTVLLVGIENQGGGERSDVLMLATVNPKTEKIYMLSIPRDTRLYIDEVGYKTKITHSYGNGGIETTIKSVQSLIDVPIDYYISTNFDGFEDVVDTLNGVKVDVPFTFKAQLTGSLKWKTYYQGEMDLNGNEALAYVRMRKTDPNGDHGRNERQQQVIKAIIDKGTSFTSITKIDNLIDDMGNNVKTNIPPSKFVSFVKLYSKLKNAPIENLKIEGSDQMINNGSYFIPDEDSLAQLTTLLTQARGESPDGSSSLAGSSSANSAAASGFDGDGDGRNE</sequence>
<dbReference type="PANTHER" id="PTHR33392">
    <property type="entry name" value="POLYISOPRENYL-TEICHOIC ACID--PEPTIDOGLYCAN TEICHOIC ACID TRANSFERASE TAGU"/>
    <property type="match status" value="1"/>
</dbReference>
<evidence type="ECO:0000256" key="5">
    <source>
        <dbReference type="SAM" id="MobiDB-lite"/>
    </source>
</evidence>
<gene>
    <name evidence="8" type="ORF">DRW41_07020</name>
</gene>
<dbReference type="Pfam" id="PF03816">
    <property type="entry name" value="LytR_cpsA_psr"/>
    <property type="match status" value="1"/>
</dbReference>
<evidence type="ECO:0000313" key="8">
    <source>
        <dbReference type="EMBL" id="RDU37585.1"/>
    </source>
</evidence>
<dbReference type="OrthoDB" id="27330at2"/>
<feature type="transmembrane region" description="Helical" evidence="6">
    <location>
        <begin position="20"/>
        <end position="41"/>
    </location>
</feature>
<proteinExistence type="inferred from homology"/>
<evidence type="ECO:0000313" key="9">
    <source>
        <dbReference type="Proteomes" id="UP000257144"/>
    </source>
</evidence>
<feature type="compositionally biased region" description="Low complexity" evidence="5">
    <location>
        <begin position="312"/>
        <end position="338"/>
    </location>
</feature>
<evidence type="ECO:0000256" key="6">
    <source>
        <dbReference type="SAM" id="Phobius"/>
    </source>
</evidence>
<accession>A0A3D8GSZ9</accession>
<organism evidence="8 9">
    <name type="scientific">Neobacillus piezotolerans</name>
    <dbReference type="NCBI Taxonomy" id="2259171"/>
    <lineage>
        <taxon>Bacteria</taxon>
        <taxon>Bacillati</taxon>
        <taxon>Bacillota</taxon>
        <taxon>Bacilli</taxon>
        <taxon>Bacillales</taxon>
        <taxon>Bacillaceae</taxon>
        <taxon>Neobacillus</taxon>
    </lineage>
</organism>
<dbReference type="RefSeq" id="WP_115451257.1">
    <property type="nucleotide sequence ID" value="NZ_QNQT01000002.1"/>
</dbReference>
<feature type="region of interest" description="Disordered" evidence="5">
    <location>
        <begin position="312"/>
        <end position="347"/>
    </location>
</feature>
<reference evidence="8 9" key="1">
    <citation type="submission" date="2018-07" db="EMBL/GenBank/DDBJ databases">
        <title>Bacillus sp. YLB-04 draft genome sequence.</title>
        <authorList>
            <person name="Yu L."/>
            <person name="Tang X."/>
        </authorList>
    </citation>
    <scope>NUCLEOTIDE SEQUENCE [LARGE SCALE GENOMIC DNA]</scope>
    <source>
        <strain evidence="8 9">YLB-04</strain>
    </source>
</reference>
<keyword evidence="3" id="KW-0735">Signal-anchor</keyword>
<comment type="similarity">
    <text evidence="1">Belongs to the LytR/CpsA/Psr (LCP) family.</text>
</comment>
<dbReference type="PANTHER" id="PTHR33392:SF6">
    <property type="entry name" value="POLYISOPRENYL-TEICHOIC ACID--PEPTIDOGLYCAN TEICHOIC ACID TRANSFERASE TAGU"/>
    <property type="match status" value="1"/>
</dbReference>
<feature type="domain" description="Cell envelope-related transcriptional attenuator" evidence="7">
    <location>
        <begin position="86"/>
        <end position="233"/>
    </location>
</feature>
<evidence type="ECO:0000256" key="1">
    <source>
        <dbReference type="ARBA" id="ARBA00006068"/>
    </source>
</evidence>
<dbReference type="Gene3D" id="3.40.630.190">
    <property type="entry name" value="LCP protein"/>
    <property type="match status" value="1"/>
</dbReference>
<keyword evidence="2 6" id="KW-0812">Transmembrane</keyword>
<dbReference type="InterPro" id="IPR050922">
    <property type="entry name" value="LytR/CpsA/Psr_CW_biosynth"/>
</dbReference>
<evidence type="ECO:0000256" key="3">
    <source>
        <dbReference type="ARBA" id="ARBA00022968"/>
    </source>
</evidence>
<dbReference type="NCBIfam" id="TIGR00350">
    <property type="entry name" value="lytR_cpsA_psr"/>
    <property type="match status" value="1"/>
</dbReference>
<evidence type="ECO:0000259" key="7">
    <source>
        <dbReference type="Pfam" id="PF03816"/>
    </source>
</evidence>
<keyword evidence="4 6" id="KW-1133">Transmembrane helix</keyword>
<dbReference type="InterPro" id="IPR004474">
    <property type="entry name" value="LytR_CpsA_psr"/>
</dbReference>
<evidence type="ECO:0000256" key="2">
    <source>
        <dbReference type="ARBA" id="ARBA00022692"/>
    </source>
</evidence>
<dbReference type="AlphaFoldDB" id="A0A3D8GSZ9"/>
<dbReference type="EMBL" id="QNQT01000002">
    <property type="protein sequence ID" value="RDU37585.1"/>
    <property type="molecule type" value="Genomic_DNA"/>
</dbReference>
<evidence type="ECO:0000256" key="4">
    <source>
        <dbReference type="ARBA" id="ARBA00022989"/>
    </source>
</evidence>
<keyword evidence="9" id="KW-1185">Reference proteome</keyword>
<name>A0A3D8GSZ9_9BACI</name>
<dbReference type="GO" id="GO:0071555">
    <property type="term" value="P:cell wall organization"/>
    <property type="evidence" value="ECO:0007669"/>
    <property type="project" value="UniProtKB-KW"/>
</dbReference>
<protein>
    <submittedName>
        <fullName evidence="8">Transcriptional regulator</fullName>
    </submittedName>
</protein>
<dbReference type="Proteomes" id="UP000257144">
    <property type="component" value="Unassembled WGS sequence"/>
</dbReference>
<keyword evidence="6" id="KW-0472">Membrane</keyword>
<comment type="caution">
    <text evidence="8">The sequence shown here is derived from an EMBL/GenBank/DDBJ whole genome shotgun (WGS) entry which is preliminary data.</text>
</comment>